<proteinExistence type="inferred from homology"/>
<evidence type="ECO:0000256" key="3">
    <source>
        <dbReference type="ARBA" id="ARBA00022692"/>
    </source>
</evidence>
<feature type="transmembrane region" description="Helical" evidence="6">
    <location>
        <begin position="153"/>
        <end position="175"/>
    </location>
</feature>
<dbReference type="InterPro" id="IPR052536">
    <property type="entry name" value="ABC-4_Integral_Memb_Prot"/>
</dbReference>
<dbReference type="EMBL" id="CP101914">
    <property type="protein sequence ID" value="UUI04568.1"/>
    <property type="molecule type" value="Genomic_DNA"/>
</dbReference>
<evidence type="ECO:0000313" key="9">
    <source>
        <dbReference type="Proteomes" id="UP001059773"/>
    </source>
</evidence>
<dbReference type="PIRSF" id="PIRSF018968">
    <property type="entry name" value="ABC_permease_BceB"/>
    <property type="match status" value="1"/>
</dbReference>
<reference evidence="8" key="1">
    <citation type="submission" date="2022-07" db="EMBL/GenBank/DDBJ databases">
        <title>FELIX.</title>
        <authorList>
            <person name="Wan K.H."/>
            <person name="Park S."/>
            <person name="Lawrence Q."/>
            <person name="Eichenberger J.P."/>
            <person name="Booth B.W."/>
            <person name="Piaggio A.J."/>
            <person name="Chandler J.C."/>
            <person name="Franklin A.B."/>
            <person name="Celniker S.E."/>
        </authorList>
    </citation>
    <scope>NUCLEOTIDE SEQUENCE</scope>
    <source>
        <strain evidence="8">QA-1986 374</strain>
    </source>
</reference>
<keyword evidence="3 6" id="KW-0812">Transmembrane</keyword>
<protein>
    <submittedName>
        <fullName evidence="8">ABC transporter permease</fullName>
    </submittedName>
</protein>
<dbReference type="Pfam" id="PF02687">
    <property type="entry name" value="FtsX"/>
    <property type="match status" value="1"/>
</dbReference>
<comment type="subcellular location">
    <subcellularLocation>
        <location evidence="1 6">Cell membrane</location>
        <topology evidence="1 6">Multi-pass membrane protein</topology>
    </subcellularLocation>
</comment>
<gene>
    <name evidence="8" type="ORF">NP439_07915</name>
</gene>
<feature type="transmembrane region" description="Helical" evidence="6">
    <location>
        <begin position="224"/>
        <end position="250"/>
    </location>
</feature>
<feature type="transmembrane region" description="Helical" evidence="6">
    <location>
        <begin position="52"/>
        <end position="74"/>
    </location>
</feature>
<feature type="transmembrane region" description="Helical" evidence="6">
    <location>
        <begin position="512"/>
        <end position="535"/>
    </location>
</feature>
<dbReference type="PANTHER" id="PTHR46795:SF2">
    <property type="entry name" value="ABC TRANSPORTER, PERMEASE PROTEIN"/>
    <property type="match status" value="1"/>
</dbReference>
<feature type="transmembrane region" description="Helical" evidence="6">
    <location>
        <begin position="567"/>
        <end position="589"/>
    </location>
</feature>
<evidence type="ECO:0000313" key="8">
    <source>
        <dbReference type="EMBL" id="UUI04568.1"/>
    </source>
</evidence>
<name>A0ABY5JZI2_9BACI</name>
<evidence type="ECO:0000256" key="2">
    <source>
        <dbReference type="ARBA" id="ARBA00022475"/>
    </source>
</evidence>
<evidence type="ECO:0000256" key="5">
    <source>
        <dbReference type="ARBA" id="ARBA00023136"/>
    </source>
</evidence>
<keyword evidence="2 6" id="KW-1003">Cell membrane</keyword>
<dbReference type="Proteomes" id="UP001059773">
    <property type="component" value="Chromosome"/>
</dbReference>
<dbReference type="InterPro" id="IPR027022">
    <property type="entry name" value="ABC_permease_BceB-typ"/>
</dbReference>
<evidence type="ECO:0000256" key="1">
    <source>
        <dbReference type="ARBA" id="ARBA00004651"/>
    </source>
</evidence>
<accession>A0ABY5JZI2</accession>
<feature type="transmembrane region" description="Helical" evidence="6">
    <location>
        <begin position="196"/>
        <end position="218"/>
    </location>
</feature>
<comment type="similarity">
    <text evidence="6">Belongs to the ABC-4 integral membrane protein family.</text>
</comment>
<evidence type="ECO:0000256" key="6">
    <source>
        <dbReference type="PIRNR" id="PIRNR018968"/>
    </source>
</evidence>
<keyword evidence="4 6" id="KW-1133">Transmembrane helix</keyword>
<keyword evidence="6" id="KW-0813">Transport</keyword>
<feature type="transmembrane region" description="Helical" evidence="6">
    <location>
        <begin position="105"/>
        <end position="133"/>
    </location>
</feature>
<dbReference type="PANTHER" id="PTHR46795">
    <property type="entry name" value="ABC TRANSPORTER PERMEASE-RELATED-RELATED"/>
    <property type="match status" value="1"/>
</dbReference>
<keyword evidence="5 6" id="KW-0472">Membrane</keyword>
<evidence type="ECO:0000256" key="4">
    <source>
        <dbReference type="ARBA" id="ARBA00022989"/>
    </source>
</evidence>
<feature type="transmembrane region" description="Helical" evidence="6">
    <location>
        <begin position="283"/>
        <end position="303"/>
    </location>
</feature>
<feature type="domain" description="ABC3 transporter permease C-terminal" evidence="7">
    <location>
        <begin position="59"/>
        <end position="178"/>
    </location>
</feature>
<dbReference type="InterPro" id="IPR003838">
    <property type="entry name" value="ABC3_permease_C"/>
</dbReference>
<feature type="transmembrane region" description="Helical" evidence="6">
    <location>
        <begin position="601"/>
        <end position="623"/>
    </location>
</feature>
<keyword evidence="9" id="KW-1185">Reference proteome</keyword>
<evidence type="ECO:0000259" key="7">
    <source>
        <dbReference type="Pfam" id="PF02687"/>
    </source>
</evidence>
<sequence length="632" mass="71530">MTFRQFAFNNVIRNKRLYAAYFLTSLFTVMVFFTFSIFASHPQLTGNNMDSYVSFGMNVAAGIIYVFSFFFVLYSMSSFLQSRKKEFGLLMIQGMSMKQIRSMVFLENMFIGLLATIGGIGLGLVFSKGILLIAENVLIIDNELPFYFPTQPILLTFGCFIVLFFLISLFVSYILRSRKLIDLIKGDKKSKGEPKANLFLTILAVLLLGTGYAVALTVDGLKVIAALVPVVIVVIIGTYLLFTQLSVFLIRRLKKNENVFWYKTNMILLSDLSFRMKDNARSFFLVAIISTVAFSAIGSLYGFQSYITAGIKQMNQTTISYQDYDTGNEEVNVSYIDETLQEANIDVEKEQVTLHYYELSDESQVLITKESDYNRIAKLSDNETVQVEDGAPALMGPEIILLNIGGDNSNNEESDILKEAELELDGSTVLEPVQLVESSILPATTKYYVVSDHDFEGLPEPVREENYYAWQETEDKEIPLGVSEQLDDALSTQGIRIGEYEEYLINKMYGPILFVGLFIGIVFFVSAGSFLYFRLYSDLDEDKKKFQAITKMGLTEKELKKVLNRQTALLFFAPIAVALVHGAVALTALSNMFFYNLVKESAMVLGLFLVIQIVYFFIVRFYYIRQVKQALR</sequence>
<dbReference type="RefSeq" id="WP_256709476.1">
    <property type="nucleotide sequence ID" value="NZ_CP101914.1"/>
</dbReference>
<organism evidence="8 9">
    <name type="scientific">Oceanobacillus jeddahense</name>
    <dbReference type="NCBI Taxonomy" id="1462527"/>
    <lineage>
        <taxon>Bacteria</taxon>
        <taxon>Bacillati</taxon>
        <taxon>Bacillota</taxon>
        <taxon>Bacilli</taxon>
        <taxon>Bacillales</taxon>
        <taxon>Bacillaceae</taxon>
        <taxon>Oceanobacillus</taxon>
    </lineage>
</organism>
<feature type="transmembrane region" description="Helical" evidence="6">
    <location>
        <begin position="20"/>
        <end position="40"/>
    </location>
</feature>